<gene>
    <name evidence="1" type="ORF">CONLIGDRAFT_142938</name>
</gene>
<dbReference type="InParanoid" id="A0A1J7J6J0"/>
<protein>
    <submittedName>
        <fullName evidence="1">Uncharacterized protein</fullName>
    </submittedName>
</protein>
<keyword evidence="2" id="KW-1185">Reference proteome</keyword>
<dbReference type="AlphaFoldDB" id="A0A1J7J6J0"/>
<name>A0A1J7J6J0_9PEZI</name>
<accession>A0A1J7J6J0</accession>
<reference evidence="1 2" key="1">
    <citation type="submission" date="2016-10" db="EMBL/GenBank/DDBJ databases">
        <title>Draft genome sequence of Coniochaeta ligniaria NRRL30616, a lignocellulolytic fungus for bioabatement of inhibitors in plant biomass hydrolysates.</title>
        <authorList>
            <consortium name="DOE Joint Genome Institute"/>
            <person name="Jimenez D.J."/>
            <person name="Hector R.E."/>
            <person name="Riley R."/>
            <person name="Sun H."/>
            <person name="Grigoriev I.V."/>
            <person name="Van Elsas J.D."/>
            <person name="Nichols N.N."/>
        </authorList>
    </citation>
    <scope>NUCLEOTIDE SEQUENCE [LARGE SCALE GENOMIC DNA]</scope>
    <source>
        <strain evidence="1 2">NRRL 30616</strain>
    </source>
</reference>
<evidence type="ECO:0000313" key="1">
    <source>
        <dbReference type="EMBL" id="OIW23114.1"/>
    </source>
</evidence>
<dbReference type="EMBL" id="KV875108">
    <property type="protein sequence ID" value="OIW23114.1"/>
    <property type="molecule type" value="Genomic_DNA"/>
</dbReference>
<organism evidence="1 2">
    <name type="scientific">Coniochaeta ligniaria NRRL 30616</name>
    <dbReference type="NCBI Taxonomy" id="1408157"/>
    <lineage>
        <taxon>Eukaryota</taxon>
        <taxon>Fungi</taxon>
        <taxon>Dikarya</taxon>
        <taxon>Ascomycota</taxon>
        <taxon>Pezizomycotina</taxon>
        <taxon>Sordariomycetes</taxon>
        <taxon>Sordariomycetidae</taxon>
        <taxon>Coniochaetales</taxon>
        <taxon>Coniochaetaceae</taxon>
        <taxon>Coniochaeta</taxon>
    </lineage>
</organism>
<proteinExistence type="predicted"/>
<sequence length="126" mass="13939">MHTSSRRRPCQRDRKSCLVYLLLRGQHPGDEFFHNPVPLIALTPVPDGLLNSNDLIFIFLSLFGLTNSSSLFSSASPFSPASSACLSLSGILSQPVGFSMRVNKLLLCNLLRFELFLPCSPLSSRR</sequence>
<evidence type="ECO:0000313" key="2">
    <source>
        <dbReference type="Proteomes" id="UP000182658"/>
    </source>
</evidence>
<dbReference type="Proteomes" id="UP000182658">
    <property type="component" value="Unassembled WGS sequence"/>
</dbReference>